<sequence length="161" mass="18299">SILVLKSTLQQCRKNIITDFIGDKVLGLNLYYVTSDLGKILGKFNSIIQGKKLIVMNETSMSSREWHRFNSYLKSLITEGKDALLKIEAGDTCIVCFDISTRCRDNIAYFDKLKEILDYPDAPEVVMSYLLSCNLSKWSDIEEFSDIPQPETLTNESTNIP</sequence>
<comment type="caution">
    <text evidence="1">The sequence shown here is derived from an EMBL/GenBank/DDBJ whole genome shotgun (WGS) entry which is preliminary data.</text>
</comment>
<feature type="non-terminal residue" evidence="1">
    <location>
        <position position="161"/>
    </location>
</feature>
<gene>
    <name evidence="1" type="ORF">SCALOS_LOCUS10350</name>
</gene>
<dbReference type="EMBL" id="CAJVPM010037957">
    <property type="protein sequence ID" value="CAG8696848.1"/>
    <property type="molecule type" value="Genomic_DNA"/>
</dbReference>
<name>A0ACA9P8T3_9GLOM</name>
<keyword evidence="2" id="KW-1185">Reference proteome</keyword>
<evidence type="ECO:0000313" key="1">
    <source>
        <dbReference type="EMBL" id="CAG8696848.1"/>
    </source>
</evidence>
<reference evidence="1" key="1">
    <citation type="submission" date="2021-06" db="EMBL/GenBank/DDBJ databases">
        <authorList>
            <person name="Kallberg Y."/>
            <person name="Tangrot J."/>
            <person name="Rosling A."/>
        </authorList>
    </citation>
    <scope>NUCLEOTIDE SEQUENCE</scope>
    <source>
        <strain evidence="1">AU212A</strain>
    </source>
</reference>
<dbReference type="Proteomes" id="UP000789860">
    <property type="component" value="Unassembled WGS sequence"/>
</dbReference>
<accession>A0ACA9P8T3</accession>
<proteinExistence type="predicted"/>
<organism evidence="1 2">
    <name type="scientific">Scutellospora calospora</name>
    <dbReference type="NCBI Taxonomy" id="85575"/>
    <lineage>
        <taxon>Eukaryota</taxon>
        <taxon>Fungi</taxon>
        <taxon>Fungi incertae sedis</taxon>
        <taxon>Mucoromycota</taxon>
        <taxon>Glomeromycotina</taxon>
        <taxon>Glomeromycetes</taxon>
        <taxon>Diversisporales</taxon>
        <taxon>Gigasporaceae</taxon>
        <taxon>Scutellospora</taxon>
    </lineage>
</organism>
<protein>
    <submittedName>
        <fullName evidence="1">10939_t:CDS:1</fullName>
    </submittedName>
</protein>
<evidence type="ECO:0000313" key="2">
    <source>
        <dbReference type="Proteomes" id="UP000789860"/>
    </source>
</evidence>
<feature type="non-terminal residue" evidence="1">
    <location>
        <position position="1"/>
    </location>
</feature>